<evidence type="ECO:0000313" key="3">
    <source>
        <dbReference type="EMBL" id="QDU85598.1"/>
    </source>
</evidence>
<organism evidence="3 4">
    <name type="scientific">Rohdeia mirabilis</name>
    <dbReference type="NCBI Taxonomy" id="2528008"/>
    <lineage>
        <taxon>Bacteria</taxon>
        <taxon>Pseudomonadati</taxon>
        <taxon>Planctomycetota</taxon>
        <taxon>Planctomycetia</taxon>
        <taxon>Planctomycetia incertae sedis</taxon>
        <taxon>Rohdeia</taxon>
    </lineage>
</organism>
<evidence type="ECO:0000256" key="1">
    <source>
        <dbReference type="SAM" id="Coils"/>
    </source>
</evidence>
<feature type="region of interest" description="Disordered" evidence="2">
    <location>
        <begin position="188"/>
        <end position="221"/>
    </location>
</feature>
<feature type="compositionally biased region" description="Basic and acidic residues" evidence="2">
    <location>
        <begin position="188"/>
        <end position="203"/>
    </location>
</feature>
<sequence length="308" mass="34381">MGTSAFRRVMFDGTGALRSVEPIEQQDGPKHDAGRRCWTDHETGSEEGTTHMQHDEHDLGPDSLAETNSLAKEVRQLGERTTTEELGRRGVRMLRRFTLTELNELVARSVDRVLGDRTSGEESRNAVLEQTHAALAARATDDPHARIELLERRLAKLADALDRSENALAEALEDIDSGAPLARRYVDGLPDDHPLRRRSEAALERSQYTRSRSRRPTATVEELERIEQRRGMLSALAAANALPDEPAAETRAVEQQAETPRSEPASRTTGEAPPRPSAFGDMKADDLRLKMEDARPHLGYGWRSRGRR</sequence>
<evidence type="ECO:0000256" key="2">
    <source>
        <dbReference type="SAM" id="MobiDB-lite"/>
    </source>
</evidence>
<feature type="compositionally biased region" description="Basic and acidic residues" evidence="2">
    <location>
        <begin position="27"/>
        <end position="60"/>
    </location>
</feature>
<keyword evidence="4" id="KW-1185">Reference proteome</keyword>
<accession>A0A518D294</accession>
<keyword evidence="1" id="KW-0175">Coiled coil</keyword>
<proteinExistence type="predicted"/>
<evidence type="ECO:0000313" key="4">
    <source>
        <dbReference type="Proteomes" id="UP000319342"/>
    </source>
</evidence>
<name>A0A518D294_9BACT</name>
<dbReference type="EMBL" id="CP036290">
    <property type="protein sequence ID" value="QDU85598.1"/>
    <property type="molecule type" value="Genomic_DNA"/>
</dbReference>
<dbReference type="Proteomes" id="UP000319342">
    <property type="component" value="Chromosome"/>
</dbReference>
<feature type="region of interest" description="Disordered" evidence="2">
    <location>
        <begin position="240"/>
        <end position="308"/>
    </location>
</feature>
<feature type="region of interest" description="Disordered" evidence="2">
    <location>
        <begin position="22"/>
        <end position="61"/>
    </location>
</feature>
<protein>
    <submittedName>
        <fullName evidence="3">Uncharacterized protein</fullName>
    </submittedName>
</protein>
<dbReference type="RefSeq" id="WP_145189250.1">
    <property type="nucleotide sequence ID" value="NZ_CP036290.1"/>
</dbReference>
<feature type="coiled-coil region" evidence="1">
    <location>
        <begin position="147"/>
        <end position="174"/>
    </location>
</feature>
<feature type="compositionally biased region" description="Basic and acidic residues" evidence="2">
    <location>
        <begin position="282"/>
        <end position="296"/>
    </location>
</feature>
<gene>
    <name evidence="3" type="ORF">Pla163_27300</name>
</gene>
<reference evidence="3 4" key="1">
    <citation type="submission" date="2019-02" db="EMBL/GenBank/DDBJ databases">
        <title>Deep-cultivation of Planctomycetes and their phenomic and genomic characterization uncovers novel biology.</title>
        <authorList>
            <person name="Wiegand S."/>
            <person name="Jogler M."/>
            <person name="Boedeker C."/>
            <person name="Pinto D."/>
            <person name="Vollmers J."/>
            <person name="Rivas-Marin E."/>
            <person name="Kohn T."/>
            <person name="Peeters S.H."/>
            <person name="Heuer A."/>
            <person name="Rast P."/>
            <person name="Oberbeckmann S."/>
            <person name="Bunk B."/>
            <person name="Jeske O."/>
            <person name="Meyerdierks A."/>
            <person name="Storesund J.E."/>
            <person name="Kallscheuer N."/>
            <person name="Luecker S."/>
            <person name="Lage O.M."/>
            <person name="Pohl T."/>
            <person name="Merkel B.J."/>
            <person name="Hornburger P."/>
            <person name="Mueller R.-W."/>
            <person name="Bruemmer F."/>
            <person name="Labrenz M."/>
            <person name="Spormann A.M."/>
            <person name="Op den Camp H."/>
            <person name="Overmann J."/>
            <person name="Amann R."/>
            <person name="Jetten M.S.M."/>
            <person name="Mascher T."/>
            <person name="Medema M.H."/>
            <person name="Devos D.P."/>
            <person name="Kaster A.-K."/>
            <person name="Ovreas L."/>
            <person name="Rohde M."/>
            <person name="Galperin M.Y."/>
            <person name="Jogler C."/>
        </authorList>
    </citation>
    <scope>NUCLEOTIDE SEQUENCE [LARGE SCALE GENOMIC DNA]</scope>
    <source>
        <strain evidence="3 4">Pla163</strain>
    </source>
</reference>
<dbReference type="AlphaFoldDB" id="A0A518D294"/>